<sequence>MPADIQQLCERNAALKADRAAYDSLCQELAEVIAPRKAQITNRDQTPDAGRERRSRNSTAATCNMTLAQGCMAYAMPFSERWFGMEPPADLADDASFKWYAKCTEIMLAGLTSSNFYTEIHEACLDRSGFSVGNIYVEESMTLPSGLIFDAVPVGTYSIAENPEKIVDTVFREREMTAVQLVQEFGEERMPAKVMEALKDNAKRHTQKFTVVHAVYPREDRDTMKLDALNMGVASCWFLPDHKVLLREGGYESNPYLVSRYLKWGSSAYGWCPGWHALDPAKYLNRLEFLMDGVAEVQLYPRMLIPSTLEGVVGMGAGDVTIYNPFQSAKPEVWGTEGRIDAGLERLQRREQEIKDAYHYDLFRMFSQITKQMTAREVAERATENLVLFSPTFLRMQWEWLEPMLQRVFKLYLRQRRFPAPPPSVMAREGGGAQVRPPRIQFTSRVALAIRSLQSSGFMNLLESLQPMLAIDPSVRHVVKVSQAARGLGRNFGVPEEWLSSEEEYQEIIQGEQQAAAQQAQVQGATQMVNTASKLRPEQIEAVAGALGGKMG</sequence>
<dbReference type="AlphaFoldDB" id="A0A934QYL7"/>
<dbReference type="RefSeq" id="WP_200350073.1">
    <property type="nucleotide sequence ID" value="NZ_BAABHZ010000005.1"/>
</dbReference>
<accession>A0A934QYL7</accession>
<keyword evidence="2" id="KW-1188">Viral release from host cell</keyword>
<evidence type="ECO:0000256" key="1">
    <source>
        <dbReference type="ARBA" id="ARBA00004328"/>
    </source>
</evidence>
<evidence type="ECO:0000256" key="4">
    <source>
        <dbReference type="SAM" id="MobiDB-lite"/>
    </source>
</evidence>
<dbReference type="Proteomes" id="UP000600139">
    <property type="component" value="Unassembled WGS sequence"/>
</dbReference>
<keyword evidence="6" id="KW-1185">Reference proteome</keyword>
<dbReference type="EMBL" id="JAENIK010000005">
    <property type="protein sequence ID" value="MBK1815103.1"/>
    <property type="molecule type" value="Genomic_DNA"/>
</dbReference>
<gene>
    <name evidence="5" type="ORF">JIN84_05740</name>
</gene>
<feature type="region of interest" description="Disordered" evidence="4">
    <location>
        <begin position="38"/>
        <end position="58"/>
    </location>
</feature>
<dbReference type="Pfam" id="PF12236">
    <property type="entry name" value="Head-tail_con"/>
    <property type="match status" value="1"/>
</dbReference>
<evidence type="ECO:0000256" key="3">
    <source>
        <dbReference type="ARBA" id="ARBA00023219"/>
    </source>
</evidence>
<reference evidence="5" key="1">
    <citation type="submission" date="2021-01" db="EMBL/GenBank/DDBJ databases">
        <title>Modified the classification status of verrucomicrobia.</title>
        <authorList>
            <person name="Feng X."/>
        </authorList>
    </citation>
    <scope>NUCLEOTIDE SEQUENCE</scope>
    <source>
        <strain evidence="5">JCM 18052</strain>
    </source>
</reference>
<dbReference type="InterPro" id="IPR020991">
    <property type="entry name" value="Connector_podovirus"/>
</dbReference>
<evidence type="ECO:0000256" key="2">
    <source>
        <dbReference type="ARBA" id="ARBA00022612"/>
    </source>
</evidence>
<evidence type="ECO:0000313" key="5">
    <source>
        <dbReference type="EMBL" id="MBK1815103.1"/>
    </source>
</evidence>
<comment type="subcellular location">
    <subcellularLocation>
        <location evidence="1">Virion</location>
    </subcellularLocation>
</comment>
<protein>
    <submittedName>
        <fullName evidence="5">Head-tail connector protein</fullName>
    </submittedName>
</protein>
<name>A0A934QYL7_9BACT</name>
<keyword evidence="3" id="KW-0231">Viral genome packaging</keyword>
<comment type="caution">
    <text evidence="5">The sequence shown here is derived from an EMBL/GenBank/DDBJ whole genome shotgun (WGS) entry which is preliminary data.</text>
</comment>
<organism evidence="5 6">
    <name type="scientific">Luteolibacter yonseiensis</name>
    <dbReference type="NCBI Taxonomy" id="1144680"/>
    <lineage>
        <taxon>Bacteria</taxon>
        <taxon>Pseudomonadati</taxon>
        <taxon>Verrucomicrobiota</taxon>
        <taxon>Verrucomicrobiia</taxon>
        <taxon>Verrucomicrobiales</taxon>
        <taxon>Verrucomicrobiaceae</taxon>
        <taxon>Luteolibacter</taxon>
    </lineage>
</organism>
<evidence type="ECO:0000313" key="6">
    <source>
        <dbReference type="Proteomes" id="UP000600139"/>
    </source>
</evidence>
<proteinExistence type="predicted"/>